<name>A0ABW4BIL2_9LACO</name>
<organism evidence="1 2">
    <name type="scientific">Lacticaseibacillus suilingensis</name>
    <dbReference type="NCBI Taxonomy" id="2799577"/>
    <lineage>
        <taxon>Bacteria</taxon>
        <taxon>Bacillati</taxon>
        <taxon>Bacillota</taxon>
        <taxon>Bacilli</taxon>
        <taxon>Lactobacillales</taxon>
        <taxon>Lactobacillaceae</taxon>
        <taxon>Lacticaseibacillus</taxon>
    </lineage>
</organism>
<sequence>MSWFHKSKQPSGNDEPQAYDFAKMVKVAREKDPSKFAKLQAAFKRPHSDQSKHPGEDKK</sequence>
<accession>A0ABW4BIL2</accession>
<dbReference type="EMBL" id="JBHTOA010000046">
    <property type="protein sequence ID" value="MFD1400029.1"/>
    <property type="molecule type" value="Genomic_DNA"/>
</dbReference>
<proteinExistence type="predicted"/>
<evidence type="ECO:0000313" key="1">
    <source>
        <dbReference type="EMBL" id="MFD1400029.1"/>
    </source>
</evidence>
<gene>
    <name evidence="1" type="ORF">ACFQ41_11975</name>
</gene>
<dbReference type="Proteomes" id="UP001597199">
    <property type="component" value="Unassembled WGS sequence"/>
</dbReference>
<comment type="caution">
    <text evidence="1">The sequence shown here is derived from an EMBL/GenBank/DDBJ whole genome shotgun (WGS) entry which is preliminary data.</text>
</comment>
<dbReference type="RefSeq" id="WP_204118970.1">
    <property type="nucleotide sequence ID" value="NZ_BOLV01000009.1"/>
</dbReference>
<protein>
    <submittedName>
        <fullName evidence="1">Uncharacterized protein</fullName>
    </submittedName>
</protein>
<reference evidence="2" key="1">
    <citation type="journal article" date="2019" name="Int. J. Syst. Evol. Microbiol.">
        <title>The Global Catalogue of Microorganisms (GCM) 10K type strain sequencing project: providing services to taxonomists for standard genome sequencing and annotation.</title>
        <authorList>
            <consortium name="The Broad Institute Genomics Platform"/>
            <consortium name="The Broad Institute Genome Sequencing Center for Infectious Disease"/>
            <person name="Wu L."/>
            <person name="Ma J."/>
        </authorList>
    </citation>
    <scope>NUCLEOTIDE SEQUENCE [LARGE SCALE GENOMIC DNA]</scope>
    <source>
        <strain evidence="2">CCM 9110</strain>
    </source>
</reference>
<keyword evidence="2" id="KW-1185">Reference proteome</keyword>
<evidence type="ECO:0000313" key="2">
    <source>
        <dbReference type="Proteomes" id="UP001597199"/>
    </source>
</evidence>